<dbReference type="AlphaFoldDB" id="A0A0P8B190"/>
<dbReference type="Proteomes" id="UP000050416">
    <property type="component" value="Unassembled WGS sequence"/>
</dbReference>
<dbReference type="PANTHER" id="PTHR33931">
    <property type="entry name" value="HOLIN-LIKE PROTEIN CIDA-RELATED"/>
    <property type="match status" value="1"/>
</dbReference>
<dbReference type="PATRIC" id="fig|1305731.5.peg.1867"/>
<comment type="subcellular location">
    <subcellularLocation>
        <location evidence="1">Cell membrane</location>
        <topology evidence="1">Multi-pass membrane protein</topology>
    </subcellularLocation>
</comment>
<dbReference type="InterPro" id="IPR005538">
    <property type="entry name" value="LrgA/CidA"/>
</dbReference>
<proteinExistence type="predicted"/>
<evidence type="ECO:0000313" key="8">
    <source>
        <dbReference type="Proteomes" id="UP000050416"/>
    </source>
</evidence>
<evidence type="ECO:0000256" key="1">
    <source>
        <dbReference type="ARBA" id="ARBA00004651"/>
    </source>
</evidence>
<dbReference type="PANTHER" id="PTHR33931:SF2">
    <property type="entry name" value="HOLIN-LIKE PROTEIN CIDA"/>
    <property type="match status" value="1"/>
</dbReference>
<evidence type="ECO:0000256" key="3">
    <source>
        <dbReference type="ARBA" id="ARBA00022692"/>
    </source>
</evidence>
<evidence type="ECO:0000256" key="5">
    <source>
        <dbReference type="ARBA" id="ARBA00023136"/>
    </source>
</evidence>
<feature type="transmembrane region" description="Helical" evidence="6">
    <location>
        <begin position="29"/>
        <end position="46"/>
    </location>
</feature>
<keyword evidence="2" id="KW-1003">Cell membrane</keyword>
<comment type="caution">
    <text evidence="7">The sequence shown here is derived from an EMBL/GenBank/DDBJ whole genome shotgun (WGS) entry which is preliminary data.</text>
</comment>
<keyword evidence="3 6" id="KW-0812">Transmembrane</keyword>
<evidence type="ECO:0000256" key="6">
    <source>
        <dbReference type="SAM" id="Phobius"/>
    </source>
</evidence>
<reference evidence="7 8" key="1">
    <citation type="submission" date="2015-09" db="EMBL/GenBank/DDBJ databases">
        <title>Identification and resolution of microdiversity through metagenomic sequencing of parallel consortia.</title>
        <authorList>
            <person name="Nelson W.C."/>
            <person name="Romine M.F."/>
            <person name="Lindemann S.R."/>
        </authorList>
    </citation>
    <scope>NUCLEOTIDE SEQUENCE [LARGE SCALE GENOMIC DNA]</scope>
    <source>
        <strain evidence="7">HL-55</strain>
    </source>
</reference>
<name>A0A0P8B190_9GAMM</name>
<dbReference type="STRING" id="1305731.GCA_000934705_02627"/>
<protein>
    <submittedName>
        <fullName evidence="7">Putative effector of murein hydrolase LrgA</fullName>
    </submittedName>
</protein>
<feature type="transmembrane region" description="Helical" evidence="6">
    <location>
        <begin position="58"/>
        <end position="78"/>
    </location>
</feature>
<dbReference type="Pfam" id="PF03788">
    <property type="entry name" value="LrgA"/>
    <property type="match status" value="1"/>
</dbReference>
<sequence>MVMLRGFLVLVVFFLLGEAVRVFAGMPVSGGVLGMVMATVTLMVRGRVSTELATASQGLISILVLLITPGVVGVFFIADQFSGHWATVLVALVIGTLLSVFTTLLLMKKMAALGKEGGSHDRSA</sequence>
<evidence type="ECO:0000256" key="4">
    <source>
        <dbReference type="ARBA" id="ARBA00022989"/>
    </source>
</evidence>
<dbReference type="GO" id="GO:0005886">
    <property type="term" value="C:plasma membrane"/>
    <property type="evidence" value="ECO:0007669"/>
    <property type="project" value="UniProtKB-SubCell"/>
</dbReference>
<keyword evidence="5 6" id="KW-0472">Membrane</keyword>
<feature type="transmembrane region" description="Helical" evidence="6">
    <location>
        <begin position="84"/>
        <end position="106"/>
    </location>
</feature>
<evidence type="ECO:0000256" key="2">
    <source>
        <dbReference type="ARBA" id="ARBA00022475"/>
    </source>
</evidence>
<evidence type="ECO:0000313" key="7">
    <source>
        <dbReference type="EMBL" id="KPQ27295.1"/>
    </source>
</evidence>
<dbReference type="EMBL" id="LJZQ01000031">
    <property type="protein sequence ID" value="KPQ27295.1"/>
    <property type="molecule type" value="Genomic_DNA"/>
</dbReference>
<gene>
    <name evidence="7" type="ORF">HLUCCX14_15440</name>
</gene>
<keyword evidence="4 6" id="KW-1133">Transmembrane helix</keyword>
<dbReference type="OrthoDB" id="6370997at2"/>
<organism evidence="7 8">
    <name type="scientific">Marinobacter excellens HL-55</name>
    <dbReference type="NCBI Taxonomy" id="1305731"/>
    <lineage>
        <taxon>Bacteria</taxon>
        <taxon>Pseudomonadati</taxon>
        <taxon>Pseudomonadota</taxon>
        <taxon>Gammaproteobacteria</taxon>
        <taxon>Pseudomonadales</taxon>
        <taxon>Marinobacteraceae</taxon>
        <taxon>Marinobacter</taxon>
    </lineage>
</organism>
<keyword evidence="7" id="KW-0378">Hydrolase</keyword>
<accession>A0A0P8B190</accession>
<dbReference type="GO" id="GO:0016787">
    <property type="term" value="F:hydrolase activity"/>
    <property type="evidence" value="ECO:0007669"/>
    <property type="project" value="UniProtKB-KW"/>
</dbReference>